<dbReference type="SUPFAM" id="SSF50494">
    <property type="entry name" value="Trypsin-like serine proteases"/>
    <property type="match status" value="1"/>
</dbReference>
<name>A0ABN7CFC8_9FLAO</name>
<keyword evidence="2" id="KW-1185">Reference proteome</keyword>
<organism evidence="1 2">
    <name type="scientific">Chryseobacterium gambrini</name>
    <dbReference type="NCBI Taxonomy" id="373672"/>
    <lineage>
        <taxon>Bacteria</taxon>
        <taxon>Pseudomonadati</taxon>
        <taxon>Bacteroidota</taxon>
        <taxon>Flavobacteriia</taxon>
        <taxon>Flavobacteriales</taxon>
        <taxon>Weeksellaceae</taxon>
        <taxon>Chryseobacterium group</taxon>
        <taxon>Chryseobacterium</taxon>
    </lineage>
</organism>
<protein>
    <recommendedName>
        <fullName evidence="3">Trypsin-like peptidase domain-containing protein</fullName>
    </recommendedName>
</protein>
<proteinExistence type="predicted"/>
<evidence type="ECO:0000313" key="2">
    <source>
        <dbReference type="Proteomes" id="UP001380186"/>
    </source>
</evidence>
<dbReference type="EMBL" id="AP029022">
    <property type="protein sequence ID" value="BEV05018.1"/>
    <property type="molecule type" value="Genomic_DNA"/>
</dbReference>
<evidence type="ECO:0000313" key="1">
    <source>
        <dbReference type="EMBL" id="BEV05018.1"/>
    </source>
</evidence>
<sequence>MTVDQLTVLSSIQIYQADPKIMKPDGFGTGCIVNYLGQTFLLSVSHVTNNDGLTTFLETNLPPENNTVPLKPIGGFIWYDIFHIPESISTAEFKDIITEGERIDFTFSKLTERFELKQPAMNFGSFEVEEGDKVTLDLSYATTPDKNQTYSFYGKIRPEYNGIFLKMTPTLKNGLKFHKTKGLFHMFLAPQIIKDKEDYRGCSGAPILDSEGRIVALACQLLTNTKVIYGISIQECMKLIKLAIDTNQV</sequence>
<dbReference type="RefSeq" id="WP_338612781.1">
    <property type="nucleotide sequence ID" value="NZ_AP029022.1"/>
</dbReference>
<gene>
    <name evidence="1" type="ORF">CRDW_23920</name>
</gene>
<dbReference type="InterPro" id="IPR009003">
    <property type="entry name" value="Peptidase_S1_PA"/>
</dbReference>
<accession>A0ABN7CFC8</accession>
<reference evidence="1 2" key="1">
    <citation type="journal article" date="2020" name="Microbes Environ.">
        <title>Synthetic bacterial community of duckweed: a simple and stable system to study plant-microbe interactions.</title>
        <authorList>
            <person name="Ishizawa H."/>
            <person name="Tada M."/>
            <person name="Kuroda M."/>
            <person name="Inoue D."/>
            <person name="Futamata H."/>
            <person name="Ike M."/>
        </authorList>
    </citation>
    <scope>NUCLEOTIDE SEQUENCE [LARGE SCALE GENOMIC DNA]</scope>
    <source>
        <strain evidence="1 2">DW100</strain>
    </source>
</reference>
<evidence type="ECO:0008006" key="3">
    <source>
        <dbReference type="Google" id="ProtNLM"/>
    </source>
</evidence>
<dbReference type="Proteomes" id="UP001380186">
    <property type="component" value="Chromosome"/>
</dbReference>